<evidence type="ECO:0000256" key="2">
    <source>
        <dbReference type="ARBA" id="ARBA00023180"/>
    </source>
</evidence>
<dbReference type="Gene3D" id="3.30.560.10">
    <property type="entry name" value="Glucose Oxidase, domain 3"/>
    <property type="match status" value="1"/>
</dbReference>
<feature type="chain" id="PRO_5024968452" evidence="4">
    <location>
        <begin position="18"/>
        <end position="596"/>
    </location>
</feature>
<dbReference type="SUPFAM" id="SSF51905">
    <property type="entry name" value="FAD/NAD(P)-binding domain"/>
    <property type="match status" value="1"/>
</dbReference>
<dbReference type="Gene3D" id="3.50.50.60">
    <property type="entry name" value="FAD/NAD(P)-binding domain"/>
    <property type="match status" value="1"/>
</dbReference>
<keyword evidence="2" id="KW-0325">Glycoprotein</keyword>
<feature type="domain" description="Glucose-methanol-choline oxidoreductase N-terminal" evidence="5">
    <location>
        <begin position="310"/>
        <end position="324"/>
    </location>
</feature>
<protein>
    <submittedName>
        <fullName evidence="6">Versicolorin B synthase</fullName>
    </submittedName>
</protein>
<comment type="similarity">
    <text evidence="1">Belongs to the GMC oxidoreductase family.</text>
</comment>
<evidence type="ECO:0000313" key="6">
    <source>
        <dbReference type="EMBL" id="KAB2570168.1"/>
    </source>
</evidence>
<feature type="signal peptide" evidence="4">
    <location>
        <begin position="1"/>
        <end position="17"/>
    </location>
</feature>
<dbReference type="AlphaFoldDB" id="A0A5N5CXT0"/>
<dbReference type="GO" id="GO:0050660">
    <property type="term" value="F:flavin adenine dinucleotide binding"/>
    <property type="evidence" value="ECO:0007669"/>
    <property type="project" value="InterPro"/>
</dbReference>
<evidence type="ECO:0000259" key="5">
    <source>
        <dbReference type="PROSITE" id="PS00624"/>
    </source>
</evidence>
<dbReference type="SUPFAM" id="SSF54373">
    <property type="entry name" value="FAD-linked reductases, C-terminal domain"/>
    <property type="match status" value="1"/>
</dbReference>
<dbReference type="Pfam" id="PF00732">
    <property type="entry name" value="GMC_oxred_N"/>
    <property type="match status" value="1"/>
</dbReference>
<comment type="caution">
    <text evidence="6">The sequence shown here is derived from an EMBL/GenBank/DDBJ whole genome shotgun (WGS) entry which is preliminary data.</text>
</comment>
<dbReference type="InterPro" id="IPR012132">
    <property type="entry name" value="GMC_OxRdtase"/>
</dbReference>
<evidence type="ECO:0000256" key="4">
    <source>
        <dbReference type="SAM" id="SignalP"/>
    </source>
</evidence>
<dbReference type="Proteomes" id="UP000325902">
    <property type="component" value="Unassembled WGS sequence"/>
</dbReference>
<dbReference type="InterPro" id="IPR000172">
    <property type="entry name" value="GMC_OxRdtase_N"/>
</dbReference>
<feature type="active site" description="Proton acceptor" evidence="3">
    <location>
        <position position="578"/>
    </location>
</feature>
<dbReference type="PIRSF" id="PIRSF000137">
    <property type="entry name" value="Alcohol_oxidase"/>
    <property type="match status" value="1"/>
</dbReference>
<dbReference type="InterPro" id="IPR007867">
    <property type="entry name" value="GMC_OxRtase_C"/>
</dbReference>
<keyword evidence="7" id="KW-1185">Reference proteome</keyword>
<proteinExistence type="inferred from homology"/>
<name>A0A5N5CXT0_9PEZI</name>
<dbReference type="OrthoDB" id="269227at2759"/>
<evidence type="ECO:0000313" key="7">
    <source>
        <dbReference type="Proteomes" id="UP000325902"/>
    </source>
</evidence>
<reference evidence="6 7" key="1">
    <citation type="journal article" date="2019" name="Sci. Rep.">
        <title>A multi-omics analysis of the grapevine pathogen Lasiodiplodia theobromae reveals that temperature affects the expression of virulence- and pathogenicity-related genes.</title>
        <authorList>
            <person name="Felix C."/>
            <person name="Meneses R."/>
            <person name="Goncalves M.F.M."/>
            <person name="Tilleman L."/>
            <person name="Duarte A.S."/>
            <person name="Jorrin-Novo J.V."/>
            <person name="Van de Peer Y."/>
            <person name="Deforce D."/>
            <person name="Van Nieuwerburgh F."/>
            <person name="Esteves A.C."/>
            <person name="Alves A."/>
        </authorList>
    </citation>
    <scope>NUCLEOTIDE SEQUENCE [LARGE SCALE GENOMIC DNA]</scope>
    <source>
        <strain evidence="6 7">LA-SOL3</strain>
    </source>
</reference>
<dbReference type="PANTHER" id="PTHR11552:SF138">
    <property type="entry name" value="DEHYDROGENASE PKFF-RELATED"/>
    <property type="match status" value="1"/>
</dbReference>
<dbReference type="InterPro" id="IPR036188">
    <property type="entry name" value="FAD/NAD-bd_sf"/>
</dbReference>
<dbReference type="PANTHER" id="PTHR11552">
    <property type="entry name" value="GLUCOSE-METHANOL-CHOLINE GMC OXIDOREDUCTASE"/>
    <property type="match status" value="1"/>
</dbReference>
<accession>A0A5N5CXT0</accession>
<dbReference type="GO" id="GO:0044550">
    <property type="term" value="P:secondary metabolite biosynthetic process"/>
    <property type="evidence" value="ECO:0007669"/>
    <property type="project" value="TreeGrafter"/>
</dbReference>
<evidence type="ECO:0000256" key="3">
    <source>
        <dbReference type="PIRSR" id="PIRSR000137-1"/>
    </source>
</evidence>
<feature type="active site" description="Proton donor" evidence="3">
    <location>
        <position position="534"/>
    </location>
</feature>
<organism evidence="6 7">
    <name type="scientific">Lasiodiplodia theobromae</name>
    <dbReference type="NCBI Taxonomy" id="45133"/>
    <lineage>
        <taxon>Eukaryota</taxon>
        <taxon>Fungi</taxon>
        <taxon>Dikarya</taxon>
        <taxon>Ascomycota</taxon>
        <taxon>Pezizomycotina</taxon>
        <taxon>Dothideomycetes</taxon>
        <taxon>Dothideomycetes incertae sedis</taxon>
        <taxon>Botryosphaeriales</taxon>
        <taxon>Botryosphaeriaceae</taxon>
        <taxon>Lasiodiplodia</taxon>
    </lineage>
</organism>
<evidence type="ECO:0000256" key="1">
    <source>
        <dbReference type="ARBA" id="ARBA00010790"/>
    </source>
</evidence>
<dbReference type="EMBL" id="VCHE01000148">
    <property type="protein sequence ID" value="KAB2570168.1"/>
    <property type="molecule type" value="Genomic_DNA"/>
</dbReference>
<keyword evidence="4" id="KW-0732">Signal</keyword>
<dbReference type="PROSITE" id="PS00624">
    <property type="entry name" value="GMC_OXRED_2"/>
    <property type="match status" value="1"/>
</dbReference>
<sequence length="596" mass="62765">MRLLFSSVSLLVAGSNALPALLPRAGDNTSFASPGNASYDYVIVGGGTAGLTVAARLAEDAGTTVAIIEAGDVAENVNANISKVPGYGYKVSIEGLDWGFETTAQAGAGGRQLAYNRGKALGGSSATNLLAYHRGTADSFQEWATLVGDDSWTFANFLPWYLKSVTYTAPNQDLRAANASVPALNPASQSAEGGPLHVTHSNYADPVSSFARDAWKELGVAELNDLLSGKLIGNQYSPATINPDDQTRDTSATSFLQYATTSGRGNVKVYKLSMAKRILFDGNTATGVLVSGSDSEFTLSANKEVILAAGAMQSPQMLMVSGIGPAETLEKYGIEVIADRPGVGQNMQDHMFVPTLWKVDATTESQLFDAEFAAAAENAFNNDHTGILTNTGADHFGWEKLPNSSLARLDSAAREDLAKFPADWPDYEMVIGDLAYSGDANYAQGIMMLQSATSRGSISISSADAADPPVIDTQTLSTATDRAVAVEAVKRVRQFFQTESMQRVVLEEVTPGPAVQTDDELLEFIQQAAGPGYHAACTCAMGKTSDPNAVVDTEGNVIGAKSLRVVDASVFPLLPPGHLLSTVYAVAEKLADAIKS</sequence>
<dbReference type="Pfam" id="PF05199">
    <property type="entry name" value="GMC_oxred_C"/>
    <property type="match status" value="1"/>
</dbReference>
<dbReference type="GO" id="GO:0016614">
    <property type="term" value="F:oxidoreductase activity, acting on CH-OH group of donors"/>
    <property type="evidence" value="ECO:0007669"/>
    <property type="project" value="InterPro"/>
</dbReference>
<gene>
    <name evidence="6" type="primary">aflK</name>
    <name evidence="6" type="ORF">DBV05_g11152</name>
</gene>